<protein>
    <submittedName>
        <fullName evidence="2">(2Fe-2S)-binding protein</fullName>
    </submittedName>
</protein>
<dbReference type="Gene3D" id="3.10.20.440">
    <property type="entry name" value="2Fe-2S iron-sulphur cluster binding domain, sarcosine oxidase, alpha subunit, N-terminal domain"/>
    <property type="match status" value="1"/>
</dbReference>
<dbReference type="Proteomes" id="UP001595387">
    <property type="component" value="Unassembled WGS sequence"/>
</dbReference>
<evidence type="ECO:0000313" key="2">
    <source>
        <dbReference type="EMBL" id="MFC2948113.1"/>
    </source>
</evidence>
<evidence type="ECO:0000313" key="3">
    <source>
        <dbReference type="Proteomes" id="UP001595387"/>
    </source>
</evidence>
<dbReference type="InterPro" id="IPR036010">
    <property type="entry name" value="2Fe-2S_ferredoxin-like_sf"/>
</dbReference>
<sequence length="112" mass="12545">MTRRILDHPILGRIEDSNYVSFQFDEVTYQGIENESLAAALLANGIRKLRYHEESGRARGVYCNIGHCYECRVTVDGRPGVRACLTPVKEGMVVESGKSIPSREGRVMAEDE</sequence>
<name>A0ABV7A5I8_9BACI</name>
<keyword evidence="1" id="KW-0560">Oxidoreductase</keyword>
<dbReference type="EMBL" id="JBHRRZ010000013">
    <property type="protein sequence ID" value="MFC2948113.1"/>
    <property type="molecule type" value="Genomic_DNA"/>
</dbReference>
<keyword evidence="3" id="KW-1185">Reference proteome</keyword>
<gene>
    <name evidence="2" type="ORF">ACFODW_07130</name>
</gene>
<accession>A0ABV7A5I8</accession>
<dbReference type="RefSeq" id="WP_390304721.1">
    <property type="nucleotide sequence ID" value="NZ_JBHRRZ010000013.1"/>
</dbReference>
<dbReference type="InterPro" id="IPR042204">
    <property type="entry name" value="2Fe-2S-bd_N"/>
</dbReference>
<reference evidence="3" key="1">
    <citation type="journal article" date="2019" name="Int. J. Syst. Evol. Microbiol.">
        <title>The Global Catalogue of Microorganisms (GCM) 10K type strain sequencing project: providing services to taxonomists for standard genome sequencing and annotation.</title>
        <authorList>
            <consortium name="The Broad Institute Genomics Platform"/>
            <consortium name="The Broad Institute Genome Sequencing Center for Infectious Disease"/>
            <person name="Wu L."/>
            <person name="Ma J."/>
        </authorList>
    </citation>
    <scope>NUCLEOTIDE SEQUENCE [LARGE SCALE GENOMIC DNA]</scope>
    <source>
        <strain evidence="3">KCTC 13193</strain>
    </source>
</reference>
<comment type="caution">
    <text evidence="2">The sequence shown here is derived from an EMBL/GenBank/DDBJ whole genome shotgun (WGS) entry which is preliminary data.</text>
</comment>
<proteinExistence type="predicted"/>
<dbReference type="Pfam" id="PF13510">
    <property type="entry name" value="Fer2_4"/>
    <property type="match status" value="1"/>
</dbReference>
<evidence type="ECO:0000256" key="1">
    <source>
        <dbReference type="ARBA" id="ARBA00023002"/>
    </source>
</evidence>
<dbReference type="SUPFAM" id="SSF54292">
    <property type="entry name" value="2Fe-2S ferredoxin-like"/>
    <property type="match status" value="1"/>
</dbReference>
<organism evidence="2 3">
    <name type="scientific">Virgibacillus sediminis</name>
    <dbReference type="NCBI Taxonomy" id="202260"/>
    <lineage>
        <taxon>Bacteria</taxon>
        <taxon>Bacillati</taxon>
        <taxon>Bacillota</taxon>
        <taxon>Bacilli</taxon>
        <taxon>Bacillales</taxon>
        <taxon>Bacillaceae</taxon>
        <taxon>Virgibacillus</taxon>
    </lineage>
</organism>